<protein>
    <submittedName>
        <fullName evidence="1">Uncharacterized protein</fullName>
    </submittedName>
</protein>
<organism evidence="1">
    <name type="scientific">Anguilla anguilla</name>
    <name type="common">European freshwater eel</name>
    <name type="synonym">Muraena anguilla</name>
    <dbReference type="NCBI Taxonomy" id="7936"/>
    <lineage>
        <taxon>Eukaryota</taxon>
        <taxon>Metazoa</taxon>
        <taxon>Chordata</taxon>
        <taxon>Craniata</taxon>
        <taxon>Vertebrata</taxon>
        <taxon>Euteleostomi</taxon>
        <taxon>Actinopterygii</taxon>
        <taxon>Neopterygii</taxon>
        <taxon>Teleostei</taxon>
        <taxon>Anguilliformes</taxon>
        <taxon>Anguillidae</taxon>
        <taxon>Anguilla</taxon>
    </lineage>
</organism>
<name>A0A0E9QID9_ANGAN</name>
<sequence>MQPLEPKLCEVVGSDYLNVPSVSWFDWDCVPNWP</sequence>
<reference evidence="1" key="1">
    <citation type="submission" date="2014-11" db="EMBL/GenBank/DDBJ databases">
        <authorList>
            <person name="Amaro Gonzalez C."/>
        </authorList>
    </citation>
    <scope>NUCLEOTIDE SEQUENCE</scope>
</reference>
<accession>A0A0E9QID9</accession>
<dbReference type="AlphaFoldDB" id="A0A0E9QID9"/>
<reference evidence="1" key="2">
    <citation type="journal article" date="2015" name="Fish Shellfish Immunol.">
        <title>Early steps in the European eel (Anguilla anguilla)-Vibrio vulnificus interaction in the gills: Role of the RtxA13 toxin.</title>
        <authorList>
            <person name="Callol A."/>
            <person name="Pajuelo D."/>
            <person name="Ebbesson L."/>
            <person name="Teles M."/>
            <person name="MacKenzie S."/>
            <person name="Amaro C."/>
        </authorList>
    </citation>
    <scope>NUCLEOTIDE SEQUENCE</scope>
</reference>
<dbReference type="EMBL" id="GBXM01092744">
    <property type="protein sequence ID" value="JAH15833.1"/>
    <property type="molecule type" value="Transcribed_RNA"/>
</dbReference>
<proteinExistence type="predicted"/>
<evidence type="ECO:0000313" key="1">
    <source>
        <dbReference type="EMBL" id="JAH15833.1"/>
    </source>
</evidence>